<keyword evidence="4" id="KW-1185">Reference proteome</keyword>
<dbReference type="Proteomes" id="UP000308707">
    <property type="component" value="Unassembled WGS sequence"/>
</dbReference>
<protein>
    <submittedName>
        <fullName evidence="3">DUF2007 domain-containing protein</fullName>
    </submittedName>
</protein>
<evidence type="ECO:0000256" key="1">
    <source>
        <dbReference type="SAM" id="Phobius"/>
    </source>
</evidence>
<reference evidence="3 4" key="1">
    <citation type="submission" date="2019-04" db="EMBL/GenBank/DDBJ databases">
        <title>Reference strain of H23.</title>
        <authorList>
            <person name="Luo X."/>
        </authorList>
    </citation>
    <scope>NUCLEOTIDE SEQUENCE [LARGE SCALE GENOMIC DNA]</scope>
    <source>
        <strain evidence="3 4">H23</strain>
    </source>
</reference>
<dbReference type="InterPro" id="IPR018551">
    <property type="entry name" value="DUF2007"/>
</dbReference>
<dbReference type="EMBL" id="SZUA01000003">
    <property type="protein sequence ID" value="TKR29391.1"/>
    <property type="molecule type" value="Genomic_DNA"/>
</dbReference>
<gene>
    <name evidence="3" type="ORF">FCE95_14675</name>
</gene>
<feature type="transmembrane region" description="Helical" evidence="1">
    <location>
        <begin position="96"/>
        <end position="115"/>
    </location>
</feature>
<evidence type="ECO:0000259" key="2">
    <source>
        <dbReference type="Pfam" id="PF09413"/>
    </source>
</evidence>
<sequence>MVPVYDAANSTDAHLVKNLLERAGIASYIRGEYLQGGLGDLPVSGMVQVCVDAADAARAREIVVDWQAAVSVEDRMDDAADVVERPTASGAGLGRLLSAVLIGGAIGAGAMWLALRAPSAGSAIDYNGDGRPDEHLFYQGETIARIETDRNFDGKVDLITRFAPEGPATRAESDNDFDGRMEITARFLHNQWQSEESDNNGDGTIDYKADAISGVIYSQQWLDASGRVSKRVQYKGGIATHGDVDTDADGKLDTRHHYDRTGEIVRSEKL</sequence>
<keyword evidence="1" id="KW-0812">Transmembrane</keyword>
<evidence type="ECO:0000313" key="3">
    <source>
        <dbReference type="EMBL" id="TKR29391.1"/>
    </source>
</evidence>
<comment type="caution">
    <text evidence="3">The sequence shown here is derived from an EMBL/GenBank/DDBJ whole genome shotgun (WGS) entry which is preliminary data.</text>
</comment>
<dbReference type="RefSeq" id="WP_137267793.1">
    <property type="nucleotide sequence ID" value="NZ_SZUA01000003.1"/>
</dbReference>
<dbReference type="OrthoDB" id="9814654at2"/>
<proteinExistence type="predicted"/>
<organism evidence="3 4">
    <name type="scientific">Luteimonas gilva</name>
    <dbReference type="NCBI Taxonomy" id="2572684"/>
    <lineage>
        <taxon>Bacteria</taxon>
        <taxon>Pseudomonadati</taxon>
        <taxon>Pseudomonadota</taxon>
        <taxon>Gammaproteobacteria</taxon>
        <taxon>Lysobacterales</taxon>
        <taxon>Lysobacteraceae</taxon>
        <taxon>Luteimonas</taxon>
    </lineage>
</organism>
<evidence type="ECO:0000313" key="4">
    <source>
        <dbReference type="Proteomes" id="UP000308707"/>
    </source>
</evidence>
<feature type="domain" description="DUF2007" evidence="2">
    <location>
        <begin position="1"/>
        <end position="66"/>
    </location>
</feature>
<keyword evidence="1" id="KW-1133">Transmembrane helix</keyword>
<name>A0A4U5JLK0_9GAMM</name>
<dbReference type="AlphaFoldDB" id="A0A4U5JLK0"/>
<accession>A0A4U5JLK0</accession>
<keyword evidence="1" id="KW-0472">Membrane</keyword>
<dbReference type="Pfam" id="PF09413">
    <property type="entry name" value="DUF2007"/>
    <property type="match status" value="1"/>
</dbReference>